<evidence type="ECO:0000313" key="2">
    <source>
        <dbReference type="Proteomes" id="UP000008075"/>
    </source>
</evidence>
<dbReference type="EMBL" id="FN667742">
    <property type="protein sequence ID" value="CBJ90340.1"/>
    <property type="molecule type" value="Genomic_DNA"/>
</dbReference>
<organism evidence="1 2">
    <name type="scientific">Xenorhabdus nematophila (strain ATCC 19061 / DSM 3370 / CCUG 14189 / LMG 1036 / NCIMB 9965 / AN6)</name>
    <dbReference type="NCBI Taxonomy" id="406817"/>
    <lineage>
        <taxon>Bacteria</taxon>
        <taxon>Pseudomonadati</taxon>
        <taxon>Pseudomonadota</taxon>
        <taxon>Gammaproteobacteria</taxon>
        <taxon>Enterobacterales</taxon>
        <taxon>Morganellaceae</taxon>
        <taxon>Xenorhabdus</taxon>
    </lineage>
</organism>
<dbReference type="Proteomes" id="UP000008075">
    <property type="component" value="Chromosome"/>
</dbReference>
<accession>D3VFM6</accession>
<protein>
    <submittedName>
        <fullName evidence="1">Uncharacterized protein</fullName>
    </submittedName>
</protein>
<keyword evidence="2" id="KW-1185">Reference proteome</keyword>
<dbReference type="AlphaFoldDB" id="D3VFM6"/>
<name>D3VFM6_XENNA</name>
<gene>
    <name evidence="1" type="ordered locus">XNC1_2281</name>
</gene>
<dbReference type="KEGG" id="xne:XNC1_2281"/>
<dbReference type="HOGENOM" id="CLU_2573103_0_0_6"/>
<evidence type="ECO:0000313" key="1">
    <source>
        <dbReference type="EMBL" id="CBJ90340.1"/>
    </source>
</evidence>
<sequence>MIYLCLYTVLIAQNIISVTTTIPEYHVLQLAQQFTEMLKSKLFFEKLYMPEISITEEQIKEQVDLCSDIIASYIENLSCGA</sequence>
<proteinExistence type="predicted"/>
<reference evidence="1 2" key="1">
    <citation type="journal article" date="2011" name="PLoS ONE">
        <title>The entomopathogenic bacterial endosymbionts xenorhabdus and photorhabdus: convergent lifestyles from divergent genomes.</title>
        <authorList>
            <person name="Chaston J.M."/>
            <person name="Suen G."/>
            <person name="Tucker S.L."/>
            <person name="Andersen A.W."/>
            <person name="Bhasin A."/>
            <person name="Bode E."/>
            <person name="Bode H.B."/>
            <person name="Brachmann A.O."/>
            <person name="Cowles C.E."/>
            <person name="Cowles K.N."/>
            <person name="Darby C."/>
            <person name="de Leon L."/>
            <person name="Drace K."/>
            <person name="Du Z."/>
            <person name="Givaudan A."/>
            <person name="Herbert Tran E.E."/>
            <person name="Jewell K.A."/>
            <person name="Knack J.J."/>
            <person name="Krasomil-Osterfeld K.C."/>
            <person name="Kukor R."/>
            <person name="Lanois A."/>
            <person name="Latreille P."/>
            <person name="Leimgruber N.K."/>
            <person name="Lipke C.M."/>
            <person name="Liu R."/>
            <person name="Lu X."/>
            <person name="Martens E.C."/>
            <person name="Marri P.R."/>
            <person name="Medigue C."/>
            <person name="Menard M.L."/>
            <person name="Miller N.M."/>
            <person name="Morales-Soto N."/>
            <person name="Norton S."/>
            <person name="Ogier J.C."/>
            <person name="Orchard S.S."/>
            <person name="Park D."/>
            <person name="Park Y."/>
            <person name="Qurollo B.A."/>
            <person name="Sugar D.R."/>
            <person name="Richards G.R."/>
            <person name="Rouy Z."/>
            <person name="Slominski B."/>
            <person name="Slominski K."/>
            <person name="Snyder H."/>
            <person name="Tjaden B.C."/>
            <person name="van der Hoeven R."/>
            <person name="Welch R.D."/>
            <person name="Wheeler C."/>
            <person name="Xiang B."/>
            <person name="Barbazuk B."/>
            <person name="Gaudriault S."/>
            <person name="Goodner B."/>
            <person name="Slater S.C."/>
            <person name="Forst S."/>
            <person name="Goldman B.S."/>
            <person name="Goodrich-Blair H."/>
        </authorList>
    </citation>
    <scope>NUCLEOTIDE SEQUENCE [LARGE SCALE GENOMIC DNA]</scope>
    <source>
        <strain evidence="2">ATCC 19061 / DSM 3370 / CCUG 14189 / LMG 1036 / NCIMB 9965 / AN6</strain>
    </source>
</reference>